<dbReference type="GO" id="GO:0043005">
    <property type="term" value="C:neuron projection"/>
    <property type="evidence" value="ECO:0007669"/>
    <property type="project" value="TreeGrafter"/>
</dbReference>
<reference evidence="2" key="1">
    <citation type="submission" date="2022-03" db="EMBL/GenBank/DDBJ databases">
        <authorList>
            <person name="Sayadi A."/>
        </authorList>
    </citation>
    <scope>NUCLEOTIDE SEQUENCE</scope>
</reference>
<name>A0A9P0LI38_ACAOB</name>
<evidence type="ECO:0000313" key="3">
    <source>
        <dbReference type="Proteomes" id="UP001152888"/>
    </source>
</evidence>
<dbReference type="GO" id="GO:0036064">
    <property type="term" value="C:ciliary basal body"/>
    <property type="evidence" value="ECO:0007669"/>
    <property type="project" value="TreeGrafter"/>
</dbReference>
<accession>A0A9P0LI38</accession>
<dbReference type="SUPFAM" id="SSF50978">
    <property type="entry name" value="WD40 repeat-like"/>
    <property type="match status" value="1"/>
</dbReference>
<dbReference type="GO" id="GO:0016020">
    <property type="term" value="C:membrane"/>
    <property type="evidence" value="ECO:0007669"/>
    <property type="project" value="TreeGrafter"/>
</dbReference>
<feature type="domain" description="BBS7 beta-propeller" evidence="1">
    <location>
        <begin position="2"/>
        <end position="149"/>
    </location>
</feature>
<dbReference type="GO" id="GO:0005930">
    <property type="term" value="C:axoneme"/>
    <property type="evidence" value="ECO:0007669"/>
    <property type="project" value="TreeGrafter"/>
</dbReference>
<dbReference type="AlphaFoldDB" id="A0A9P0LI38"/>
<keyword evidence="3" id="KW-1185">Reference proteome</keyword>
<dbReference type="GO" id="GO:0060271">
    <property type="term" value="P:cilium assembly"/>
    <property type="evidence" value="ECO:0007669"/>
    <property type="project" value="TreeGrafter"/>
</dbReference>
<dbReference type="OrthoDB" id="414590at2759"/>
<dbReference type="PANTHER" id="PTHR16074:SF4">
    <property type="entry name" value="BARDET-BIEDL SYNDROME 7 PROTEIN"/>
    <property type="match status" value="1"/>
</dbReference>
<sequence>MPGNLPKEQCKVAIVDEDGVLQVFSIKKDEIVLHFKTLPGPPISSLKYVNGSGLNQGKIFVASKNEVRGYSQRGKLFLTFDSGLTEPISTMFVMDNDLFLCGKHIYTHYRDCREVGSYLCGDKIVDVVAFYSTKVFYCVFPTYNSTLRAAGHQTIGDSSSFSSIFFNRGLWVHTAMYHVPL</sequence>
<dbReference type="GO" id="GO:0034464">
    <property type="term" value="C:BBSome"/>
    <property type="evidence" value="ECO:0007669"/>
    <property type="project" value="TreeGrafter"/>
</dbReference>
<evidence type="ECO:0000259" key="1">
    <source>
        <dbReference type="Pfam" id="PF23743"/>
    </source>
</evidence>
<dbReference type="Pfam" id="PF23743">
    <property type="entry name" value="Beta-prop_BBS7"/>
    <property type="match status" value="1"/>
</dbReference>
<evidence type="ECO:0000313" key="2">
    <source>
        <dbReference type="EMBL" id="CAH1991646.1"/>
    </source>
</evidence>
<organism evidence="2 3">
    <name type="scientific">Acanthoscelides obtectus</name>
    <name type="common">Bean weevil</name>
    <name type="synonym">Bruchus obtectus</name>
    <dbReference type="NCBI Taxonomy" id="200917"/>
    <lineage>
        <taxon>Eukaryota</taxon>
        <taxon>Metazoa</taxon>
        <taxon>Ecdysozoa</taxon>
        <taxon>Arthropoda</taxon>
        <taxon>Hexapoda</taxon>
        <taxon>Insecta</taxon>
        <taxon>Pterygota</taxon>
        <taxon>Neoptera</taxon>
        <taxon>Endopterygota</taxon>
        <taxon>Coleoptera</taxon>
        <taxon>Polyphaga</taxon>
        <taxon>Cucujiformia</taxon>
        <taxon>Chrysomeloidea</taxon>
        <taxon>Chrysomelidae</taxon>
        <taxon>Bruchinae</taxon>
        <taxon>Bruchini</taxon>
        <taxon>Acanthoscelides</taxon>
    </lineage>
</organism>
<dbReference type="GO" id="GO:0008104">
    <property type="term" value="P:intracellular protein localization"/>
    <property type="evidence" value="ECO:0007669"/>
    <property type="project" value="TreeGrafter"/>
</dbReference>
<dbReference type="EMBL" id="CAKOFQ010007120">
    <property type="protein sequence ID" value="CAH1991646.1"/>
    <property type="molecule type" value="Genomic_DNA"/>
</dbReference>
<protein>
    <recommendedName>
        <fullName evidence="1">BBS7 beta-propeller domain-containing protein</fullName>
    </recommendedName>
</protein>
<comment type="caution">
    <text evidence="2">The sequence shown here is derived from an EMBL/GenBank/DDBJ whole genome shotgun (WGS) entry which is preliminary data.</text>
</comment>
<gene>
    <name evidence="2" type="ORF">ACAOBT_LOCUS20412</name>
</gene>
<dbReference type="PANTHER" id="PTHR16074">
    <property type="entry name" value="BARDET-BIEDL SYNDROME 7 PROTEIN"/>
    <property type="match status" value="1"/>
</dbReference>
<dbReference type="InterPro" id="IPR056332">
    <property type="entry name" value="Beta-prop_BBS7"/>
</dbReference>
<dbReference type="Proteomes" id="UP001152888">
    <property type="component" value="Unassembled WGS sequence"/>
</dbReference>
<dbReference type="InterPro" id="IPR036322">
    <property type="entry name" value="WD40_repeat_dom_sf"/>
</dbReference>
<proteinExistence type="predicted"/>